<dbReference type="Pfam" id="PF18518">
    <property type="entry name" value="TcA_RBD"/>
    <property type="match status" value="1"/>
</dbReference>
<dbReference type="EMBL" id="LFCV01000056">
    <property type="protein sequence ID" value="KMJ45345.1"/>
    <property type="molecule type" value="Genomic_DNA"/>
</dbReference>
<dbReference type="Pfam" id="PF18276">
    <property type="entry name" value="TcA_TcB_BD"/>
    <property type="match status" value="2"/>
</dbReference>
<dbReference type="SMR" id="A0A0J5IQ50"/>
<keyword evidence="9" id="KW-1185">Reference proteome</keyword>
<keyword evidence="1" id="KW-0843">Virulence</keyword>
<evidence type="ECO:0000259" key="5">
    <source>
        <dbReference type="Pfam" id="PF18518"/>
    </source>
</evidence>
<feature type="domain" description="Tc toxin complex TcA C-terminal TcB-binding" evidence="3">
    <location>
        <begin position="2234"/>
        <end position="2366"/>
    </location>
</feature>
<dbReference type="Pfam" id="PF21963">
    <property type="entry name" value="TcdA1_RBD_2"/>
    <property type="match status" value="1"/>
</dbReference>
<reference evidence="8 9" key="1">
    <citation type="submission" date="2015-06" db="EMBL/GenBank/DDBJ databases">
        <title>Draft Whole-Genome Sequence of the Entomopathogenic Bacterium Xenorhabdus khoisanae.</title>
        <authorList>
            <person name="Naidoo S."/>
            <person name="Featherston J."/>
            <person name="Gray V.M."/>
        </authorList>
    </citation>
    <scope>NUCLEOTIDE SEQUENCE [LARGE SCALE GENOMIC DNA]</scope>
    <source>
        <strain evidence="8 9">MCB</strain>
    </source>
</reference>
<evidence type="ECO:0000259" key="3">
    <source>
        <dbReference type="Pfam" id="PF18276"/>
    </source>
</evidence>
<keyword evidence="2" id="KW-0175">Coiled coil</keyword>
<dbReference type="InterPro" id="IPR041568">
    <property type="entry name" value="TcA_RBD"/>
</dbReference>
<dbReference type="InterPro" id="IPR046839">
    <property type="entry name" value="ABC_toxin_N"/>
</dbReference>
<dbReference type="InterPro" id="IPR041079">
    <property type="entry name" value="Neuraminidase-like"/>
</dbReference>
<evidence type="ECO:0000313" key="8">
    <source>
        <dbReference type="EMBL" id="KMJ45345.1"/>
    </source>
</evidence>
<evidence type="ECO:0000313" key="9">
    <source>
        <dbReference type="Proteomes" id="UP000036277"/>
    </source>
</evidence>
<dbReference type="STRING" id="880157.AB204_09485"/>
<dbReference type="RefSeq" id="WP_047963132.1">
    <property type="nucleotide sequence ID" value="NZ_CAWMBG010000056.1"/>
</dbReference>
<gene>
    <name evidence="8" type="ORF">AB204_09485</name>
</gene>
<feature type="domain" description="TcA receptor binding" evidence="5">
    <location>
        <begin position="1660"/>
        <end position="1789"/>
    </location>
</feature>
<dbReference type="PATRIC" id="fig|880157.4.peg.2008"/>
<dbReference type="InterPro" id="IPR040840">
    <property type="entry name" value="TcA_TcB_BD"/>
</dbReference>
<dbReference type="InterPro" id="IPR018003">
    <property type="entry name" value="Insecticidal_toxin/plasmid_vir"/>
</dbReference>
<proteinExistence type="predicted"/>
<evidence type="ECO:0000259" key="6">
    <source>
        <dbReference type="Pfam" id="PF20220"/>
    </source>
</evidence>
<feature type="coiled-coil region" evidence="2">
    <location>
        <begin position="2107"/>
        <end position="2134"/>
    </location>
</feature>
<feature type="domain" description="Tc toxin complex TcA C-terminal TcB-binding" evidence="3">
    <location>
        <begin position="2462"/>
        <end position="2529"/>
    </location>
</feature>
<dbReference type="Pfam" id="PF03538">
    <property type="entry name" value="VRP1"/>
    <property type="match status" value="1"/>
</dbReference>
<feature type="domain" description="TcdA1 receptor binding" evidence="7">
    <location>
        <begin position="1516"/>
        <end position="1600"/>
    </location>
</feature>
<name>A0A0J5IQ50_9GAMM</name>
<feature type="domain" description="Neuraminidase-like" evidence="4">
    <location>
        <begin position="1091"/>
        <end position="1249"/>
    </location>
</feature>
<sequence length="2532" mass="283567">MYSTDVLLNRINQTRDGQLMTLADLQPFSFSELRKMFEEQLSWGEVHYLYREAVEQKKHHRLLEARVFTRANPQLSRAIRLGIERDDLSRSYDEMFGSRSSSFVHPGSVASMFSPAGYLTELYREAKDLHFKDSAYHLDNRRPDLADLALSQSNMDTEISTLTLSNELLLEHITRKTGSNPDALMESLSTYRQAIDTPYHQPYETIRQVIMTHDSTLSALSRNPEVMGQAEGASLLAILANISPELYNILIEEITEENAEALFAKNFGENITPENFASQSWIARHYGLELSDVQKYLGMLQNDFADNTSVYIDNISTGLVVNSESKLEAYKITRIPGKDYSKHLNFWDLLYQGDNNFVIRVSFKKNDSDLMIRKSKAGTISNSKPIGKFSAPIYANTVYQSDVLSPLTVDELKEGKTIFAYNHGKGSGSRGTPVFVFESYPLKIFALKLNKAIRLCLASGLSPDELQPIVYSDNAQGIINDSVLTKVFYTLFYNSRYALSFDDAQVLNGSVINQYADDDSVSHFNRLFNTPPLRGKFFEANGNTVNIAPGEQQATFARSALMRGLGINSGELYQLGKLAGVLDSKNNITLSVSVISSLYRLKLLAYAHQLTVNELCMLYSFSPFSSKTTASLSFRELAQLVVWLYQVTQWLAEAEITTEELWLLCTPEFSGNISPEINNLLNTLRPRISEDMTQSDNRELQAEILAPFIAATLHLASPDMARYILLWTDNLRPGGLNIAGFMTLVLKETLSVAETTQLAQFCHVMAQLSLSVQVLRLSEAELSVLVISGFTVLETKNQPAGQHNIDTLLSLYKFHQWINALGSPSSDTLDMLRQQTLTADRLASVMGLDTSMVTQAMECAGVSRLQSWENINTVLQWIDVASELHTMPAVIRTLVNIRYVTVPNKAEPALPSWNEWQTLAENMEAGLSTQQAQALSDHTAERLSSVLSNWFLANIPPEGVSLQRRDDLYSYFLIDNQVSSAVKTTRLAEAIAGIQLYINRALNRIEPNARADVSTRQFFTDWAVNNRYSTWGGVSRLVYYPENYIDPTQRIGQTRMMDELLENISQSKLSRDTVEEAFKTYLTRFETVADLKVVSAYHDNVNSNTGLTWFIGQTRENLPEYYWRNVDISRMQAGKLPANAWKEWTKIDTAVSPYGDAVRPVVFRERLHLIWVEKDEVAENGTDPVKTFDRFTLKLAFLRHDGSWSAPWSYDITKQVMAVTGDKPETKRLGLAASGFQGEDTLLVFVYQTGESYPDFGGSNKSVAGMVIYGDGSLKKMDNTALSRYSQLKHTFDIINATDSELVRKAGYRFAQDFDMPTSLNMGSATGDYTLTVMENGNIPQIASQYSSDNLVITLNNSTFTVRYHGGSNTLRNQQTRAMKLSGVDGKSQYGNAFIIANTAKRYGGYQNLGGPIVVYNKTKNYIASVQDSRYGNYERNLILTPVDMGTGNIGNSGSYNSRLFKFKFSPNTLLRQVFNVGSNKISDFKKCSYAVNGNTGSGFQIFCSYQSSGWLDIDTGVNNTDIKITVVAGSKPQTFTASTDAASLPTNSFDGMQYTFKPLVIDASQLAFTKDVAPLNIVFEAKARDGRVLGKVNKTLSVKRINYNPEDILFLYETSAGAQYMQRGVYRIRLNTLLAPQLVSKANTGIDTILTMETQQLPEPQLGKGFYATFTLPPYNPSTHGSNRAFKLNLKHVVDNNVHVIYSGLLQDNEFNVRLFIPLDDKPLSIDYLAKVFLTTQKKPYDGTWNGAHFIYVGSENSDIGINKNSDISMFANIQIHNGETTEPLDFNSACALYYWELFYYTPMMCFQRLLQEKQFDEATKWMNYVYNPAGYIVNGEIAPWTWNCRPLEDTTSWNANPLDAIDPDAVAQNDPMHYKVATFMRLLDQLILRGDMAYRELTRDALNEAKMWYVRALELLGDEPEDDGSNQWAAPSLSIAASQTVQATYQQDLAALDRGEVPTPSRTANSLVGLFLPEYNPALTDYWKTLRLRLFNLRNNLSIDGQPLSLAIYAEPTDPKALLTSMVQASQGGSALPTGTLSLYRFPVMLERARNLVAQLTQFGTSLLNMAEHDDADELTTLLLQHGMELATQSIRIQQRTVDEVDADIAVLAESRRSAQNRLEKYQQLYDEDINAGEQRAMSLFDAASGQSVAAQALSIAEGVADLVPNVFGFACGGSRWGAALRASASVLSLSASASQYSAEKISRSETYRRRRQEWEIQRDNADGEVRQMDAQLEALKIRREAAQMQVEYQETQQSQTQAQLELLQRKFTNKALYSWMRGKLSAIYYQFFDLTQSFCLMAQEALRRELTDTGVTFIRGSAWNGTTAGLMAGETLLLSLAEMEKAWLERDERALEVTRTVSLAQVYQTLSSDSFSLTEKLTQFLREGKGSAGISGNELKLSNRQIEASVRLSDLKIFSDYPESLGNTRQLKQVSVTLPALVGPYEDIRAVLNYGGSIVMPRGCSAIALSHGVNDSGQFMLDFNDPRYLPFEGISVNDSGSLTLSFPDATDRQKALLESLNDIILHIRYTIRS</sequence>
<dbReference type="Pfam" id="PF18413">
    <property type="entry name" value="Neuraminidase"/>
    <property type="match status" value="1"/>
</dbReference>
<dbReference type="InterPro" id="IPR054141">
    <property type="entry name" value="TcdA1_RBD_2"/>
</dbReference>
<protein>
    <submittedName>
        <fullName evidence="8">Toxin</fullName>
    </submittedName>
</protein>
<organism evidence="8 9">
    <name type="scientific">Xenorhabdus khoisanae</name>
    <dbReference type="NCBI Taxonomy" id="880157"/>
    <lineage>
        <taxon>Bacteria</taxon>
        <taxon>Pseudomonadati</taxon>
        <taxon>Pseudomonadota</taxon>
        <taxon>Gammaproteobacteria</taxon>
        <taxon>Enterobacterales</taxon>
        <taxon>Morganellaceae</taxon>
        <taxon>Xenorhabdus</taxon>
    </lineage>
</organism>
<feature type="domain" description="ABC toxin N-terminal" evidence="6">
    <location>
        <begin position="949"/>
        <end position="1060"/>
    </location>
</feature>
<accession>A0A0J5IQ50</accession>
<comment type="caution">
    <text evidence="8">The sequence shown here is derived from an EMBL/GenBank/DDBJ whole genome shotgun (WGS) entry which is preliminary data.</text>
</comment>
<evidence type="ECO:0000256" key="2">
    <source>
        <dbReference type="SAM" id="Coils"/>
    </source>
</evidence>
<evidence type="ECO:0000259" key="4">
    <source>
        <dbReference type="Pfam" id="PF18413"/>
    </source>
</evidence>
<dbReference type="OrthoDB" id="9781691at2"/>
<dbReference type="Proteomes" id="UP000036277">
    <property type="component" value="Unassembled WGS sequence"/>
</dbReference>
<evidence type="ECO:0000259" key="7">
    <source>
        <dbReference type="Pfam" id="PF21963"/>
    </source>
</evidence>
<dbReference type="Pfam" id="PF20220">
    <property type="entry name" value="ABC_toxin_N"/>
    <property type="match status" value="1"/>
</dbReference>
<feature type="coiled-coil region" evidence="2">
    <location>
        <begin position="2214"/>
        <end position="2255"/>
    </location>
</feature>
<evidence type="ECO:0000256" key="1">
    <source>
        <dbReference type="ARBA" id="ARBA00023026"/>
    </source>
</evidence>